<accession>A0A9I9EC88</accession>
<dbReference type="EnsemblPlants" id="MELO3C031733.2.1">
    <property type="protein sequence ID" value="MELO3C031733.2.1"/>
    <property type="gene ID" value="MELO3C031733.2"/>
</dbReference>
<evidence type="ECO:0000313" key="1">
    <source>
        <dbReference type="EnsemblPlants" id="MELO3C031733.2.1"/>
    </source>
</evidence>
<sequence>MALSDICSHMECLHRIVNGSIMVKQVINQEKLN</sequence>
<organism evidence="1">
    <name type="scientific">Cucumis melo</name>
    <name type="common">Muskmelon</name>
    <dbReference type="NCBI Taxonomy" id="3656"/>
    <lineage>
        <taxon>Eukaryota</taxon>
        <taxon>Viridiplantae</taxon>
        <taxon>Streptophyta</taxon>
        <taxon>Embryophyta</taxon>
        <taxon>Tracheophyta</taxon>
        <taxon>Spermatophyta</taxon>
        <taxon>Magnoliopsida</taxon>
        <taxon>eudicotyledons</taxon>
        <taxon>Gunneridae</taxon>
        <taxon>Pentapetalae</taxon>
        <taxon>rosids</taxon>
        <taxon>fabids</taxon>
        <taxon>Cucurbitales</taxon>
        <taxon>Cucurbitaceae</taxon>
        <taxon>Benincaseae</taxon>
        <taxon>Cucumis</taxon>
    </lineage>
</organism>
<dbReference type="Gramene" id="MELO3C031733.2.1">
    <property type="protein sequence ID" value="MELO3C031733.2.1"/>
    <property type="gene ID" value="MELO3C031733.2"/>
</dbReference>
<protein>
    <submittedName>
        <fullName evidence="1">Uncharacterized protein</fullName>
    </submittedName>
</protein>
<name>A0A9I9EC88_CUCME</name>
<proteinExistence type="predicted"/>
<reference evidence="1" key="1">
    <citation type="submission" date="2023-03" db="UniProtKB">
        <authorList>
            <consortium name="EnsemblPlants"/>
        </authorList>
    </citation>
    <scope>IDENTIFICATION</scope>
</reference>
<dbReference type="AlphaFoldDB" id="A0A9I9EC88"/>